<evidence type="ECO:0000256" key="9">
    <source>
        <dbReference type="ARBA" id="ARBA00023136"/>
    </source>
</evidence>
<dbReference type="GeneID" id="75075387"/>
<keyword evidence="7 14" id="KW-0378">Hydrolase</keyword>
<evidence type="ECO:0000256" key="8">
    <source>
        <dbReference type="ARBA" id="ARBA00022989"/>
    </source>
</evidence>
<keyword evidence="14" id="KW-0961">Cell wall biogenesis/degradation</keyword>
<evidence type="ECO:0000256" key="13">
    <source>
        <dbReference type="ARBA" id="ARBA00047594"/>
    </source>
</evidence>
<dbReference type="GO" id="GO:0009252">
    <property type="term" value="P:peptidoglycan biosynthetic process"/>
    <property type="evidence" value="ECO:0007669"/>
    <property type="project" value="UniProtKB-KW"/>
</dbReference>
<organism evidence="15 16">
    <name type="scientific">Fusobacterium necrophorum subsp. funduliforme B35</name>
    <dbReference type="NCBI Taxonomy" id="1226633"/>
    <lineage>
        <taxon>Bacteria</taxon>
        <taxon>Fusobacteriati</taxon>
        <taxon>Fusobacteriota</taxon>
        <taxon>Fusobacteriia</taxon>
        <taxon>Fusobacteriales</taxon>
        <taxon>Fusobacteriaceae</taxon>
        <taxon>Fusobacterium</taxon>
    </lineage>
</organism>
<dbReference type="PATRIC" id="fig|1226633.4.peg.1652"/>
<protein>
    <recommendedName>
        <fullName evidence="4 14">Undecaprenyl-diphosphatase</fullName>
        <ecNumber evidence="3 14">3.6.1.27</ecNumber>
    </recommendedName>
    <alternativeName>
        <fullName evidence="12 14">Bacitracin resistance protein</fullName>
    </alternativeName>
    <alternativeName>
        <fullName evidence="11 14">Undecaprenyl pyrophosphate phosphatase</fullName>
    </alternativeName>
</protein>
<dbReference type="RefSeq" id="WP_005952559.1">
    <property type="nucleotide sequence ID" value="NZ_AOJP01000004.1"/>
</dbReference>
<reference evidence="15 16" key="1">
    <citation type="submission" date="2013-08" db="EMBL/GenBank/DDBJ databases">
        <title>An opportunistic ruminal bacterium that causes liver abscesses in cattle.</title>
        <authorList>
            <person name="Benahmed F.H."/>
            <person name="Rasmussen M."/>
            <person name="Harbottle H."/>
            <person name="Soppet D."/>
            <person name="Nagaraja T.G."/>
            <person name="Davidson M."/>
        </authorList>
    </citation>
    <scope>NUCLEOTIDE SEQUENCE [LARGE SCALE GENOMIC DNA]</scope>
    <source>
        <strain evidence="15 16">B35</strain>
    </source>
</reference>
<evidence type="ECO:0000256" key="1">
    <source>
        <dbReference type="ARBA" id="ARBA00004651"/>
    </source>
</evidence>
<dbReference type="NCBIfam" id="NF001391">
    <property type="entry name" value="PRK00281.1-5"/>
    <property type="match status" value="1"/>
</dbReference>
<dbReference type="GO" id="GO:0008360">
    <property type="term" value="P:regulation of cell shape"/>
    <property type="evidence" value="ECO:0007669"/>
    <property type="project" value="UniProtKB-KW"/>
</dbReference>
<dbReference type="Proteomes" id="UP000031184">
    <property type="component" value="Unassembled WGS sequence"/>
</dbReference>
<dbReference type="NCBIfam" id="NF001389">
    <property type="entry name" value="PRK00281.1-2"/>
    <property type="match status" value="1"/>
</dbReference>
<dbReference type="GO" id="GO:0005886">
    <property type="term" value="C:plasma membrane"/>
    <property type="evidence" value="ECO:0007669"/>
    <property type="project" value="UniProtKB-SubCell"/>
</dbReference>
<name>A0A017H653_9FUSO</name>
<keyword evidence="14" id="KW-0573">Peptidoglycan synthesis</keyword>
<gene>
    <name evidence="14" type="primary">uppP</name>
    <name evidence="15" type="ORF">C095_08200</name>
</gene>
<feature type="transmembrane region" description="Helical" evidence="14">
    <location>
        <begin position="47"/>
        <end position="64"/>
    </location>
</feature>
<evidence type="ECO:0000256" key="2">
    <source>
        <dbReference type="ARBA" id="ARBA00010621"/>
    </source>
</evidence>
<accession>A0A017H653</accession>
<evidence type="ECO:0000256" key="11">
    <source>
        <dbReference type="ARBA" id="ARBA00032707"/>
    </source>
</evidence>
<dbReference type="PANTHER" id="PTHR30622:SF3">
    <property type="entry name" value="UNDECAPRENYL-DIPHOSPHATASE"/>
    <property type="match status" value="1"/>
</dbReference>
<evidence type="ECO:0000256" key="4">
    <source>
        <dbReference type="ARBA" id="ARBA00021581"/>
    </source>
</evidence>
<evidence type="ECO:0000256" key="14">
    <source>
        <dbReference type="HAMAP-Rule" id="MF_01006"/>
    </source>
</evidence>
<keyword evidence="14" id="KW-0133">Cell shape</keyword>
<dbReference type="NCBIfam" id="TIGR00753">
    <property type="entry name" value="undec_PP_bacA"/>
    <property type="match status" value="1"/>
</dbReference>
<dbReference type="InterPro" id="IPR003824">
    <property type="entry name" value="UppP"/>
</dbReference>
<feature type="transmembrane region" description="Helical" evidence="14">
    <location>
        <begin position="84"/>
        <end position="102"/>
    </location>
</feature>
<dbReference type="AlphaFoldDB" id="A0A017H653"/>
<dbReference type="EC" id="3.6.1.27" evidence="3 14"/>
<dbReference type="EMBL" id="AUZI01000021">
    <property type="protein sequence ID" value="KID48709.1"/>
    <property type="molecule type" value="Genomic_DNA"/>
</dbReference>
<dbReference type="NCBIfam" id="NF001390">
    <property type="entry name" value="PRK00281.1-4"/>
    <property type="match status" value="1"/>
</dbReference>
<comment type="miscellaneous">
    <text evidence="14">Bacitracin is thought to be involved in the inhibition of peptidoglycan synthesis by sequestering undecaprenyl diphosphate, thereby reducing the pool of lipid carrier available.</text>
</comment>
<evidence type="ECO:0000313" key="16">
    <source>
        <dbReference type="Proteomes" id="UP000031184"/>
    </source>
</evidence>
<keyword evidence="5 14" id="KW-1003">Cell membrane</keyword>
<dbReference type="GO" id="GO:0071555">
    <property type="term" value="P:cell wall organization"/>
    <property type="evidence" value="ECO:0007669"/>
    <property type="project" value="UniProtKB-KW"/>
</dbReference>
<evidence type="ECO:0000313" key="15">
    <source>
        <dbReference type="EMBL" id="KID48709.1"/>
    </source>
</evidence>
<evidence type="ECO:0000256" key="5">
    <source>
        <dbReference type="ARBA" id="ARBA00022475"/>
    </source>
</evidence>
<comment type="function">
    <text evidence="14">Catalyzes the dephosphorylation of undecaprenyl diphosphate (UPP). Confers resistance to bacitracin.</text>
</comment>
<evidence type="ECO:0000256" key="10">
    <source>
        <dbReference type="ARBA" id="ARBA00023251"/>
    </source>
</evidence>
<dbReference type="PANTHER" id="PTHR30622">
    <property type="entry name" value="UNDECAPRENYL-DIPHOSPHATASE"/>
    <property type="match status" value="1"/>
</dbReference>
<comment type="caution">
    <text evidence="15">The sequence shown here is derived from an EMBL/GenBank/DDBJ whole genome shotgun (WGS) entry which is preliminary data.</text>
</comment>
<keyword evidence="8 14" id="KW-1133">Transmembrane helix</keyword>
<dbReference type="Pfam" id="PF02673">
    <property type="entry name" value="BacA"/>
    <property type="match status" value="1"/>
</dbReference>
<dbReference type="GO" id="GO:0050380">
    <property type="term" value="F:undecaprenyl-diphosphatase activity"/>
    <property type="evidence" value="ECO:0007669"/>
    <property type="project" value="UniProtKB-UniRule"/>
</dbReference>
<feature type="transmembrane region" description="Helical" evidence="14">
    <location>
        <begin position="152"/>
        <end position="173"/>
    </location>
</feature>
<dbReference type="OrthoDB" id="9808289at2"/>
<evidence type="ECO:0000256" key="3">
    <source>
        <dbReference type="ARBA" id="ARBA00012374"/>
    </source>
</evidence>
<feature type="transmembrane region" description="Helical" evidence="14">
    <location>
        <begin position="114"/>
        <end position="131"/>
    </location>
</feature>
<evidence type="ECO:0000256" key="6">
    <source>
        <dbReference type="ARBA" id="ARBA00022692"/>
    </source>
</evidence>
<keyword evidence="10 14" id="KW-0046">Antibiotic resistance</keyword>
<dbReference type="HAMAP" id="MF_01006">
    <property type="entry name" value="Undec_diphosphatase"/>
    <property type="match status" value="1"/>
</dbReference>
<comment type="similarity">
    <text evidence="2 14">Belongs to the UppP family.</text>
</comment>
<evidence type="ECO:0000256" key="12">
    <source>
        <dbReference type="ARBA" id="ARBA00032932"/>
    </source>
</evidence>
<sequence length="273" mass="31350">MNPFFIIIILAVIEGLTEFLPVSSTGHMILAEFFLGKNIFRQEFMNHFLIIVQLGAILAVVVFFWKKLNPFTKSKEEFRKKFQLWSKIIVGVLPAAIIGFLLDDYIEQHFMNNIYIVIFTLIFYGILLMGIEHHHKKTAMKVRYGNFRKLRYRTALFIGCFQCLAMIPGTSRSGATIIGALLLGVSRPLATEFSFYLAIPTMFGATLLKLLKGGVVYTKQEWYYLGIGTSIAFLVAYIVISWFMSYIQKRDFSLFGWYRILLGIIVLVIYLLG</sequence>
<dbReference type="GO" id="GO:0046677">
    <property type="term" value="P:response to antibiotic"/>
    <property type="evidence" value="ECO:0007669"/>
    <property type="project" value="UniProtKB-UniRule"/>
</dbReference>
<proteinExistence type="inferred from homology"/>
<keyword evidence="9 14" id="KW-0472">Membrane</keyword>
<feature type="transmembrane region" description="Helical" evidence="14">
    <location>
        <begin position="193"/>
        <end position="211"/>
    </location>
</feature>
<comment type="catalytic activity">
    <reaction evidence="13 14">
        <text>di-trans,octa-cis-undecaprenyl diphosphate + H2O = di-trans,octa-cis-undecaprenyl phosphate + phosphate + H(+)</text>
        <dbReference type="Rhea" id="RHEA:28094"/>
        <dbReference type="ChEBI" id="CHEBI:15377"/>
        <dbReference type="ChEBI" id="CHEBI:15378"/>
        <dbReference type="ChEBI" id="CHEBI:43474"/>
        <dbReference type="ChEBI" id="CHEBI:58405"/>
        <dbReference type="ChEBI" id="CHEBI:60392"/>
        <dbReference type="EC" id="3.6.1.27"/>
    </reaction>
</comment>
<comment type="subcellular location">
    <subcellularLocation>
        <location evidence="1 14">Cell membrane</location>
        <topology evidence="1 14">Multi-pass membrane protein</topology>
    </subcellularLocation>
</comment>
<feature type="transmembrane region" description="Helical" evidence="14">
    <location>
        <begin position="223"/>
        <end position="244"/>
    </location>
</feature>
<keyword evidence="6 14" id="KW-0812">Transmembrane</keyword>
<feature type="transmembrane region" description="Helical" evidence="14">
    <location>
        <begin position="256"/>
        <end position="272"/>
    </location>
</feature>
<evidence type="ECO:0000256" key="7">
    <source>
        <dbReference type="ARBA" id="ARBA00022801"/>
    </source>
</evidence>